<gene>
    <name evidence="1" type="ORF">UFOVP775_15</name>
</gene>
<proteinExistence type="predicted"/>
<accession>A0A6J5NYL1</accession>
<dbReference type="EMBL" id="LR796725">
    <property type="protein sequence ID" value="CAB4162138.1"/>
    <property type="molecule type" value="Genomic_DNA"/>
</dbReference>
<evidence type="ECO:0000313" key="1">
    <source>
        <dbReference type="EMBL" id="CAB4162138.1"/>
    </source>
</evidence>
<sequence length="77" mass="9242">MKQTAVEWLVEQLKENNMLTFDEWTELVEQAKEMDVEQKIDCFNQGYTQCSIEDLKPTSRERFLDAEDYINKIFKSE</sequence>
<organism evidence="1">
    <name type="scientific">uncultured Caudovirales phage</name>
    <dbReference type="NCBI Taxonomy" id="2100421"/>
    <lineage>
        <taxon>Viruses</taxon>
        <taxon>Duplodnaviria</taxon>
        <taxon>Heunggongvirae</taxon>
        <taxon>Uroviricota</taxon>
        <taxon>Caudoviricetes</taxon>
        <taxon>Peduoviridae</taxon>
        <taxon>Maltschvirus</taxon>
        <taxon>Maltschvirus maltsch</taxon>
    </lineage>
</organism>
<name>A0A6J5NYL1_9CAUD</name>
<reference evidence="1" key="1">
    <citation type="submission" date="2020-04" db="EMBL/GenBank/DDBJ databases">
        <authorList>
            <person name="Chiriac C."/>
            <person name="Salcher M."/>
            <person name="Ghai R."/>
            <person name="Kavagutti S V."/>
        </authorList>
    </citation>
    <scope>NUCLEOTIDE SEQUENCE</scope>
</reference>
<protein>
    <submittedName>
        <fullName evidence="1">Uncharacterized protein</fullName>
    </submittedName>
</protein>